<reference evidence="2" key="1">
    <citation type="submission" date="2021-01" db="EMBL/GenBank/DDBJ databases">
        <title>Whole genome shotgun sequence of Virgisporangium aurantiacum NBRC 16421.</title>
        <authorList>
            <person name="Komaki H."/>
            <person name="Tamura T."/>
        </authorList>
    </citation>
    <scope>NUCLEOTIDE SEQUENCE</scope>
    <source>
        <strain evidence="2">NBRC 16421</strain>
    </source>
</reference>
<proteinExistence type="predicted"/>
<keyword evidence="1" id="KW-0472">Membrane</keyword>
<dbReference type="Proteomes" id="UP000612585">
    <property type="component" value="Unassembled WGS sequence"/>
</dbReference>
<keyword evidence="1" id="KW-0812">Transmembrane</keyword>
<organism evidence="2 3">
    <name type="scientific">Virgisporangium aurantiacum</name>
    <dbReference type="NCBI Taxonomy" id="175570"/>
    <lineage>
        <taxon>Bacteria</taxon>
        <taxon>Bacillati</taxon>
        <taxon>Actinomycetota</taxon>
        <taxon>Actinomycetes</taxon>
        <taxon>Micromonosporales</taxon>
        <taxon>Micromonosporaceae</taxon>
        <taxon>Virgisporangium</taxon>
    </lineage>
</organism>
<sequence>MITDEERRVGNLLRAVEAPRSNADVAGAVVRGRKRRRRRGVAAVAAATVVTVAMGLGTVAVRRTLTGPEPAATAACQVATLPNLPNRNLKVVLDLDPSGRYVIGKYHRNRGPASEGEAGIVRWDGTAGPVDLGVDFEDGEEVATALPDGTVLASSKRLPFGVRLRTGERAETAPRLLGFIGLGWIGPDGRVAGWKQERTFQARYAAAVWSSTPEVGKRYPRPYFPDDEAESVPDFKPLAIGATGVTVGIRWDPDRYVVRFPEGQERTLALPDGLMTHDAAQVTGDWAVGTAMERGHPEVVGINVWGATSGPVAVRFNLATGAVDRIAGADGTVVPGVSANGTVAYADADGRAALGLPNGKVARLPMPPGRQVVDRLQLSDDGRTVVGALRVPGTTDVIEAVRWTC</sequence>
<protein>
    <submittedName>
        <fullName evidence="2">Uncharacterized protein</fullName>
    </submittedName>
</protein>
<evidence type="ECO:0000256" key="1">
    <source>
        <dbReference type="SAM" id="Phobius"/>
    </source>
</evidence>
<accession>A0A8J3YW62</accession>
<name>A0A8J3YW62_9ACTN</name>
<keyword evidence="1" id="KW-1133">Transmembrane helix</keyword>
<evidence type="ECO:0000313" key="3">
    <source>
        <dbReference type="Proteomes" id="UP000612585"/>
    </source>
</evidence>
<feature type="transmembrane region" description="Helical" evidence="1">
    <location>
        <begin position="41"/>
        <end position="61"/>
    </location>
</feature>
<evidence type="ECO:0000313" key="2">
    <source>
        <dbReference type="EMBL" id="GIJ52784.1"/>
    </source>
</evidence>
<comment type="caution">
    <text evidence="2">The sequence shown here is derived from an EMBL/GenBank/DDBJ whole genome shotgun (WGS) entry which is preliminary data.</text>
</comment>
<gene>
    <name evidence="2" type="ORF">Vau01_003000</name>
</gene>
<dbReference type="AlphaFoldDB" id="A0A8J3YW62"/>
<keyword evidence="3" id="KW-1185">Reference proteome</keyword>
<dbReference type="RefSeq" id="WP_203986166.1">
    <property type="nucleotide sequence ID" value="NZ_BOPG01000003.1"/>
</dbReference>
<dbReference type="EMBL" id="BOPG01000003">
    <property type="protein sequence ID" value="GIJ52784.1"/>
    <property type="molecule type" value="Genomic_DNA"/>
</dbReference>